<name>A0A6I2KWM0_9BURK</name>
<feature type="region of interest" description="Disordered" evidence="1">
    <location>
        <begin position="1"/>
        <end position="34"/>
    </location>
</feature>
<feature type="region of interest" description="Disordered" evidence="1">
    <location>
        <begin position="62"/>
        <end position="85"/>
    </location>
</feature>
<dbReference type="EMBL" id="WKJK01000001">
    <property type="protein sequence ID" value="MRW88814.1"/>
    <property type="molecule type" value="Genomic_DNA"/>
</dbReference>
<evidence type="ECO:0000313" key="3">
    <source>
        <dbReference type="Proteomes" id="UP000433309"/>
    </source>
</evidence>
<dbReference type="SUPFAM" id="SSF103370">
    <property type="entry name" value="NinB"/>
    <property type="match status" value="1"/>
</dbReference>
<feature type="compositionally biased region" description="Basic residues" evidence="1">
    <location>
        <begin position="1"/>
        <end position="14"/>
    </location>
</feature>
<comment type="caution">
    <text evidence="2">The sequence shown here is derived from an EMBL/GenBank/DDBJ whole genome shotgun (WGS) entry which is preliminary data.</text>
</comment>
<evidence type="ECO:0000313" key="2">
    <source>
        <dbReference type="EMBL" id="MRW88814.1"/>
    </source>
</evidence>
<accession>A0A6I2KWM0</accession>
<evidence type="ECO:0000256" key="1">
    <source>
        <dbReference type="SAM" id="MobiDB-lite"/>
    </source>
</evidence>
<sequence>MELRARRRSARHPVSRQSGAVRDLPHRPRTLSPRGRVRLYERPFAGRKIHCRRGGWLGSRPEQGDRVEFADGNHQGSSAGGGDAALTRPKFEQRKLLLRGQEQVDRAIALLRNVPLDAERPLEVLVREEVKVRKLDQNARMWAGPLKDISEQVWSDRRQYSAEVWHEYFKQQFLPDEFDPDLCKDEQYRKWDFDPGGQAVLVGSTTDLTVKGFAQYMEQIHAFGGQMGVEFHEPPIRGPQ</sequence>
<proteinExistence type="predicted"/>
<reference evidence="2 3" key="1">
    <citation type="submission" date="2019-11" db="EMBL/GenBank/DDBJ databases">
        <title>Novel species isolated from a subtropical stream in China.</title>
        <authorList>
            <person name="Lu H."/>
        </authorList>
    </citation>
    <scope>NUCLEOTIDE SEQUENCE [LARGE SCALE GENOMIC DNA]</scope>
    <source>
        <strain evidence="2 3">FT80W</strain>
    </source>
</reference>
<dbReference type="InterPro" id="IPR036619">
    <property type="entry name" value="NinB_sf"/>
</dbReference>
<gene>
    <name evidence="2" type="ORF">GJ699_02315</name>
</gene>
<dbReference type="Gene3D" id="1.10.3790.10">
    <property type="entry name" value="NinB"/>
    <property type="match status" value="1"/>
</dbReference>
<organism evidence="2 3">
    <name type="scientific">Duganella guangzhouensis</name>
    <dbReference type="NCBI Taxonomy" id="2666084"/>
    <lineage>
        <taxon>Bacteria</taxon>
        <taxon>Pseudomonadati</taxon>
        <taxon>Pseudomonadota</taxon>
        <taxon>Betaproteobacteria</taxon>
        <taxon>Burkholderiales</taxon>
        <taxon>Oxalobacteraceae</taxon>
        <taxon>Telluria group</taxon>
        <taxon>Duganella</taxon>
    </lineage>
</organism>
<dbReference type="InterPro" id="IPR008711">
    <property type="entry name" value="Recombinase_NinB"/>
</dbReference>
<protein>
    <submittedName>
        <fullName evidence="2">Uncharacterized protein</fullName>
    </submittedName>
</protein>
<dbReference type="Pfam" id="PF05772">
    <property type="entry name" value="NinB"/>
    <property type="match status" value="1"/>
</dbReference>
<dbReference type="AlphaFoldDB" id="A0A6I2KWM0"/>
<feature type="compositionally biased region" description="Basic and acidic residues" evidence="1">
    <location>
        <begin position="62"/>
        <end position="71"/>
    </location>
</feature>
<keyword evidence="3" id="KW-1185">Reference proteome</keyword>
<dbReference type="Proteomes" id="UP000433309">
    <property type="component" value="Unassembled WGS sequence"/>
</dbReference>